<keyword evidence="7" id="KW-1185">Reference proteome</keyword>
<sequence length="166" mass="17876">MRLSLILLVAAAAFVAILDSTAAATDANVVNAVNPINVQESIAINRFLRTRKEEDTPVDDEEDDEDDEEEERMFAAMADKARAIKAAAKLAGKSGDDLMEAVTKLDRSEVNALFSQGKSHVANLVPGFHSGISLDDFVAAMKSAGLSDEVESVLMVSYSKYLAHNM</sequence>
<evidence type="ECO:0000256" key="1">
    <source>
        <dbReference type="ARBA" id="ARBA00004613"/>
    </source>
</evidence>
<proteinExistence type="inferred from homology"/>
<organism evidence="6 7">
    <name type="scientific">Phytophthora oleae</name>
    <dbReference type="NCBI Taxonomy" id="2107226"/>
    <lineage>
        <taxon>Eukaryota</taxon>
        <taxon>Sar</taxon>
        <taxon>Stramenopiles</taxon>
        <taxon>Oomycota</taxon>
        <taxon>Peronosporomycetes</taxon>
        <taxon>Peronosporales</taxon>
        <taxon>Peronosporaceae</taxon>
        <taxon>Phytophthora</taxon>
    </lineage>
</organism>
<keyword evidence="3 5" id="KW-0964">Secreted</keyword>
<dbReference type="Proteomes" id="UP001632037">
    <property type="component" value="Unassembled WGS sequence"/>
</dbReference>
<reference evidence="6 7" key="1">
    <citation type="submission" date="2024-09" db="EMBL/GenBank/DDBJ databases">
        <title>Genome sequencing and assembly of Phytophthora oleae, isolate VK10A, causative agent of rot of olive drupes.</title>
        <authorList>
            <person name="Conti Taguali S."/>
            <person name="Riolo M."/>
            <person name="La Spada F."/>
            <person name="Cacciola S.O."/>
            <person name="Dionisio G."/>
        </authorList>
    </citation>
    <scope>NUCLEOTIDE SEQUENCE [LARGE SCALE GENOMIC DNA]</scope>
    <source>
        <strain evidence="6 7">VK10A</strain>
    </source>
</reference>
<evidence type="ECO:0000256" key="4">
    <source>
        <dbReference type="ARBA" id="ARBA00022729"/>
    </source>
</evidence>
<keyword evidence="4 5" id="KW-0732">Signal</keyword>
<feature type="signal peptide" evidence="5">
    <location>
        <begin position="1"/>
        <end position="23"/>
    </location>
</feature>
<evidence type="ECO:0000256" key="5">
    <source>
        <dbReference type="RuleBase" id="RU367124"/>
    </source>
</evidence>
<evidence type="ECO:0000313" key="6">
    <source>
        <dbReference type="EMBL" id="KAL3664703.1"/>
    </source>
</evidence>
<comment type="function">
    <text evidence="5">Effector that suppresses plant defense responses during pathogen infection.</text>
</comment>
<comment type="subcellular location">
    <subcellularLocation>
        <location evidence="1 5">Secreted</location>
    </subcellularLocation>
</comment>
<dbReference type="AlphaFoldDB" id="A0ABD3FD60"/>
<evidence type="ECO:0000256" key="2">
    <source>
        <dbReference type="ARBA" id="ARBA00010400"/>
    </source>
</evidence>
<dbReference type="Pfam" id="PF16810">
    <property type="entry name" value="RXLR"/>
    <property type="match status" value="1"/>
</dbReference>
<feature type="chain" id="PRO_5044527241" description="RxLR effector protein" evidence="5">
    <location>
        <begin position="24"/>
        <end position="166"/>
    </location>
</feature>
<accession>A0ABD3FD60</accession>
<comment type="domain">
    <text evidence="5">The RxLR-dEER motif acts to carry the protein into the host cell cytoplasm through binding to cell surface phosphatidylinositol-3-phosphate.</text>
</comment>
<comment type="caution">
    <text evidence="6">The sequence shown here is derived from an EMBL/GenBank/DDBJ whole genome shotgun (WGS) entry which is preliminary data.</text>
</comment>
<dbReference type="GO" id="GO:0005576">
    <property type="term" value="C:extracellular region"/>
    <property type="evidence" value="ECO:0007669"/>
    <property type="project" value="UniProtKB-SubCell"/>
</dbReference>
<protein>
    <recommendedName>
        <fullName evidence="5">RxLR effector protein</fullName>
    </recommendedName>
</protein>
<dbReference type="InterPro" id="IPR031825">
    <property type="entry name" value="RXLR"/>
</dbReference>
<comment type="similarity">
    <text evidence="2 5">Belongs to the RxLR effector family.</text>
</comment>
<evidence type="ECO:0000313" key="7">
    <source>
        <dbReference type="Proteomes" id="UP001632037"/>
    </source>
</evidence>
<evidence type="ECO:0000256" key="3">
    <source>
        <dbReference type="ARBA" id="ARBA00022525"/>
    </source>
</evidence>
<gene>
    <name evidence="6" type="ORF">V7S43_010452</name>
</gene>
<dbReference type="EMBL" id="JBIMZQ010000023">
    <property type="protein sequence ID" value="KAL3664703.1"/>
    <property type="molecule type" value="Genomic_DNA"/>
</dbReference>
<name>A0ABD3FD60_9STRA</name>